<protein>
    <recommendedName>
        <fullName evidence="2">alpha-galactosidase</fullName>
        <ecNumber evidence="2">3.2.1.22</ecNumber>
    </recommendedName>
</protein>
<evidence type="ECO:0000256" key="2">
    <source>
        <dbReference type="ARBA" id="ARBA00012755"/>
    </source>
</evidence>
<keyword evidence="4" id="KW-0378">Hydrolase</keyword>
<feature type="non-terminal residue" evidence="4">
    <location>
        <position position="1"/>
    </location>
</feature>
<feature type="non-terminal residue" evidence="4">
    <location>
        <position position="203"/>
    </location>
</feature>
<dbReference type="PANTHER" id="PTHR35273:SF2">
    <property type="entry name" value="ALPHA-GALACTOSIDASE"/>
    <property type="match status" value="1"/>
</dbReference>
<dbReference type="EMBL" id="MU004333">
    <property type="protein sequence ID" value="KAF2656707.1"/>
    <property type="molecule type" value="Genomic_DNA"/>
</dbReference>
<dbReference type="InterPro" id="IPR013785">
    <property type="entry name" value="Aldolase_TIM"/>
</dbReference>
<proteinExistence type="predicted"/>
<evidence type="ECO:0000313" key="5">
    <source>
        <dbReference type="Proteomes" id="UP000799324"/>
    </source>
</evidence>
<sequence>AAGSSWDILLNKGDSVGNVKQVVNERFQVIDIDLFDTDKETIQELKATKQVICYFSAGSKEGWRSDVGDFKAGDTGKALDGWPDENWVNVKSENVRAIMKKRIQMAATNGCTAIDPDNVDGFDGGQDGFGYDKTAYVDYVKFMAQEAKNNGLAIGLKNAVDLIPDVVDVMQFAVNEQCHEYSEECALYKPFTDQNKAVFNIEY</sequence>
<organism evidence="4 5">
    <name type="scientific">Lophiostoma macrostomum CBS 122681</name>
    <dbReference type="NCBI Taxonomy" id="1314788"/>
    <lineage>
        <taxon>Eukaryota</taxon>
        <taxon>Fungi</taxon>
        <taxon>Dikarya</taxon>
        <taxon>Ascomycota</taxon>
        <taxon>Pezizomycotina</taxon>
        <taxon>Dothideomycetes</taxon>
        <taxon>Pleosporomycetidae</taxon>
        <taxon>Pleosporales</taxon>
        <taxon>Lophiostomataceae</taxon>
        <taxon>Lophiostoma</taxon>
    </lineage>
</organism>
<dbReference type="Proteomes" id="UP000799324">
    <property type="component" value="Unassembled WGS sequence"/>
</dbReference>
<dbReference type="InterPro" id="IPR004352">
    <property type="entry name" value="GH114_TIM-barrel"/>
</dbReference>
<dbReference type="GO" id="GO:0004557">
    <property type="term" value="F:alpha-galactosidase activity"/>
    <property type="evidence" value="ECO:0007669"/>
    <property type="project" value="UniProtKB-EC"/>
</dbReference>
<accession>A0A6A6TBN3</accession>
<reference evidence="4" key="1">
    <citation type="journal article" date="2020" name="Stud. Mycol.">
        <title>101 Dothideomycetes genomes: a test case for predicting lifestyles and emergence of pathogens.</title>
        <authorList>
            <person name="Haridas S."/>
            <person name="Albert R."/>
            <person name="Binder M."/>
            <person name="Bloem J."/>
            <person name="Labutti K."/>
            <person name="Salamov A."/>
            <person name="Andreopoulos B."/>
            <person name="Baker S."/>
            <person name="Barry K."/>
            <person name="Bills G."/>
            <person name="Bluhm B."/>
            <person name="Cannon C."/>
            <person name="Castanera R."/>
            <person name="Culley D."/>
            <person name="Daum C."/>
            <person name="Ezra D."/>
            <person name="Gonzalez J."/>
            <person name="Henrissat B."/>
            <person name="Kuo A."/>
            <person name="Liang C."/>
            <person name="Lipzen A."/>
            <person name="Lutzoni F."/>
            <person name="Magnuson J."/>
            <person name="Mondo S."/>
            <person name="Nolan M."/>
            <person name="Ohm R."/>
            <person name="Pangilinan J."/>
            <person name="Park H.-J."/>
            <person name="Ramirez L."/>
            <person name="Alfaro M."/>
            <person name="Sun H."/>
            <person name="Tritt A."/>
            <person name="Yoshinaga Y."/>
            <person name="Zwiers L.-H."/>
            <person name="Turgeon B."/>
            <person name="Goodwin S."/>
            <person name="Spatafora J."/>
            <person name="Crous P."/>
            <person name="Grigoriev I."/>
        </authorList>
    </citation>
    <scope>NUCLEOTIDE SEQUENCE</scope>
    <source>
        <strain evidence="4">CBS 122681</strain>
    </source>
</reference>
<dbReference type="EC" id="3.2.1.22" evidence="2"/>
<dbReference type="Pfam" id="PF03537">
    <property type="entry name" value="Glyco_hydro_114"/>
    <property type="match status" value="1"/>
</dbReference>
<dbReference type="AlphaFoldDB" id="A0A6A6TBN3"/>
<evidence type="ECO:0000256" key="1">
    <source>
        <dbReference type="ARBA" id="ARBA00001255"/>
    </source>
</evidence>
<dbReference type="SUPFAM" id="SSF51445">
    <property type="entry name" value="(Trans)glycosidases"/>
    <property type="match status" value="1"/>
</dbReference>
<keyword evidence="5" id="KW-1185">Reference proteome</keyword>
<name>A0A6A6TBN3_9PLEO</name>
<evidence type="ECO:0000313" key="4">
    <source>
        <dbReference type="EMBL" id="KAF2656707.1"/>
    </source>
</evidence>
<feature type="domain" description="Glycoside-hydrolase family GH114 TIM-barrel" evidence="3">
    <location>
        <begin position="6"/>
        <end position="203"/>
    </location>
</feature>
<gene>
    <name evidence="4" type="ORF">K491DRAFT_580402</name>
</gene>
<dbReference type="PANTHER" id="PTHR35273">
    <property type="entry name" value="ALPHA-1,4 POLYGALACTOSAMINIDASE, PUTATIVE (AFU_ORTHOLOGUE AFUA_3G07890)-RELATED"/>
    <property type="match status" value="1"/>
</dbReference>
<dbReference type="OrthoDB" id="2108802at2759"/>
<dbReference type="InterPro" id="IPR017853">
    <property type="entry name" value="GH"/>
</dbReference>
<comment type="catalytic activity">
    <reaction evidence="1">
        <text>Hydrolysis of terminal, non-reducing alpha-D-galactose residues in alpha-D-galactosides, including galactose oligosaccharides, galactomannans and galactolipids.</text>
        <dbReference type="EC" id="3.2.1.22"/>
    </reaction>
</comment>
<dbReference type="Gene3D" id="3.20.20.70">
    <property type="entry name" value="Aldolase class I"/>
    <property type="match status" value="1"/>
</dbReference>
<evidence type="ECO:0000259" key="3">
    <source>
        <dbReference type="Pfam" id="PF03537"/>
    </source>
</evidence>